<protein>
    <submittedName>
        <fullName evidence="8">C40 family peptidase</fullName>
    </submittedName>
</protein>
<dbReference type="Pfam" id="PF00877">
    <property type="entry name" value="NLPC_P60"/>
    <property type="match status" value="1"/>
</dbReference>
<dbReference type="SUPFAM" id="SSF54001">
    <property type="entry name" value="Cysteine proteinases"/>
    <property type="match status" value="1"/>
</dbReference>
<comment type="caution">
    <text evidence="8">The sequence shown here is derived from an EMBL/GenBank/DDBJ whole genome shotgun (WGS) entry which is preliminary data.</text>
</comment>
<dbReference type="PANTHER" id="PTHR47360">
    <property type="entry name" value="MUREIN DD-ENDOPEPTIDASE MEPS/MUREIN LD-CARBOXYPEPTIDASE"/>
    <property type="match status" value="1"/>
</dbReference>
<feature type="signal peptide" evidence="6">
    <location>
        <begin position="1"/>
        <end position="20"/>
    </location>
</feature>
<evidence type="ECO:0000259" key="7">
    <source>
        <dbReference type="PROSITE" id="PS51935"/>
    </source>
</evidence>
<proteinExistence type="inferred from homology"/>
<evidence type="ECO:0000256" key="2">
    <source>
        <dbReference type="ARBA" id="ARBA00022670"/>
    </source>
</evidence>
<evidence type="ECO:0000256" key="6">
    <source>
        <dbReference type="SAM" id="SignalP"/>
    </source>
</evidence>
<sequence length="199" mass="21604">MNKIFSVALVSLLTVGCASTQTQKSAPIVAQASVATSAQPKAKPVARTNVTVSAAPAALRDSHVVTTALQNQLKQWKGTPYKLGGNSLNGIDCSAFVQRTFTDKFAIAMPRTTIAQKSVGIQIAKEDLKPGDLIFFKTNWGQNRTGLHVGIYNGNNQFIHASTSKGVMTSSLNDKYWKQRFYQARRVQQSKSTQVALNT</sequence>
<evidence type="ECO:0000256" key="5">
    <source>
        <dbReference type="ARBA" id="ARBA00022807"/>
    </source>
</evidence>
<evidence type="ECO:0000256" key="1">
    <source>
        <dbReference type="ARBA" id="ARBA00007074"/>
    </source>
</evidence>
<evidence type="ECO:0000256" key="4">
    <source>
        <dbReference type="ARBA" id="ARBA00022801"/>
    </source>
</evidence>
<dbReference type="AlphaFoldDB" id="A0AB35BU83"/>
<dbReference type="RefSeq" id="WP_213403276.1">
    <property type="nucleotide sequence ID" value="NZ_JAGIBT010000001.1"/>
</dbReference>
<feature type="domain" description="NlpC/P60" evidence="7">
    <location>
        <begin position="63"/>
        <end position="188"/>
    </location>
</feature>
<keyword evidence="3 6" id="KW-0732">Signal</keyword>
<dbReference type="InterPro" id="IPR052062">
    <property type="entry name" value="Murein_DD/LD_carboxypeptidase"/>
</dbReference>
<dbReference type="GO" id="GO:0006508">
    <property type="term" value="P:proteolysis"/>
    <property type="evidence" value="ECO:0007669"/>
    <property type="project" value="UniProtKB-KW"/>
</dbReference>
<dbReference type="GO" id="GO:0008234">
    <property type="term" value="F:cysteine-type peptidase activity"/>
    <property type="evidence" value="ECO:0007669"/>
    <property type="project" value="UniProtKB-KW"/>
</dbReference>
<dbReference type="InterPro" id="IPR038765">
    <property type="entry name" value="Papain-like_cys_pep_sf"/>
</dbReference>
<reference evidence="8" key="1">
    <citation type="submission" date="2021-03" db="EMBL/GenBank/DDBJ databases">
        <title>Identification and antibiotic profiling of Wohlfahrtiimonas chitiniclastica, an underestimated human pathogen.</title>
        <authorList>
            <person name="Kopf A."/>
            <person name="Bunk B."/>
            <person name="Coldewey S."/>
            <person name="Gunzer F."/>
            <person name="Riedel T."/>
            <person name="Schroettner P."/>
        </authorList>
    </citation>
    <scope>NUCLEOTIDE SEQUENCE</scope>
    <source>
        <strain evidence="8">DSM 100917</strain>
    </source>
</reference>
<dbReference type="EMBL" id="JAGIBU010000001">
    <property type="protein sequence ID" value="MBS7823784.1"/>
    <property type="molecule type" value="Genomic_DNA"/>
</dbReference>
<feature type="chain" id="PRO_5044311465" evidence="6">
    <location>
        <begin position="21"/>
        <end position="199"/>
    </location>
</feature>
<evidence type="ECO:0000313" key="8">
    <source>
        <dbReference type="EMBL" id="MBS7823784.1"/>
    </source>
</evidence>
<organism evidence="8 9">
    <name type="scientific">Wohlfahrtiimonas chitiniclastica</name>
    <dbReference type="NCBI Taxonomy" id="400946"/>
    <lineage>
        <taxon>Bacteria</taxon>
        <taxon>Pseudomonadati</taxon>
        <taxon>Pseudomonadota</taxon>
        <taxon>Gammaproteobacteria</taxon>
        <taxon>Cardiobacteriales</taxon>
        <taxon>Ignatzschineriaceae</taxon>
        <taxon>Wohlfahrtiimonas</taxon>
    </lineage>
</organism>
<gene>
    <name evidence="8" type="ORF">J7561_01040</name>
</gene>
<dbReference type="InterPro" id="IPR000064">
    <property type="entry name" value="NLP_P60_dom"/>
</dbReference>
<dbReference type="PROSITE" id="PS51257">
    <property type="entry name" value="PROKAR_LIPOPROTEIN"/>
    <property type="match status" value="1"/>
</dbReference>
<name>A0AB35BU83_9GAMM</name>
<dbReference type="Gene3D" id="3.90.1720.10">
    <property type="entry name" value="endopeptidase domain like (from Nostoc punctiforme)"/>
    <property type="match status" value="1"/>
</dbReference>
<dbReference type="PANTHER" id="PTHR47360:SF1">
    <property type="entry name" value="ENDOPEPTIDASE NLPC-RELATED"/>
    <property type="match status" value="1"/>
</dbReference>
<dbReference type="Proteomes" id="UP000680020">
    <property type="component" value="Unassembled WGS sequence"/>
</dbReference>
<dbReference type="PROSITE" id="PS51935">
    <property type="entry name" value="NLPC_P60"/>
    <property type="match status" value="1"/>
</dbReference>
<keyword evidence="4" id="KW-0378">Hydrolase</keyword>
<evidence type="ECO:0000256" key="3">
    <source>
        <dbReference type="ARBA" id="ARBA00022729"/>
    </source>
</evidence>
<keyword evidence="5" id="KW-0788">Thiol protease</keyword>
<comment type="similarity">
    <text evidence="1">Belongs to the peptidase C40 family.</text>
</comment>
<keyword evidence="2" id="KW-0645">Protease</keyword>
<accession>A0AB35BU83</accession>
<evidence type="ECO:0000313" key="9">
    <source>
        <dbReference type="Proteomes" id="UP000680020"/>
    </source>
</evidence>